<dbReference type="GO" id="GO:0005664">
    <property type="term" value="C:nuclear origin of replication recognition complex"/>
    <property type="evidence" value="ECO:0007669"/>
    <property type="project" value="InterPro"/>
</dbReference>
<keyword evidence="6" id="KW-0238">DNA-binding</keyword>
<dbReference type="InterPro" id="IPR020795">
    <property type="entry name" value="ORC3"/>
</dbReference>
<dbReference type="GO" id="GO:0031261">
    <property type="term" value="C:DNA replication preinitiation complex"/>
    <property type="evidence" value="ECO:0007669"/>
    <property type="project" value="TreeGrafter"/>
</dbReference>
<keyword evidence="5" id="KW-0235">DNA replication</keyword>
<feature type="domain" description="Origin recognition complex subunit 3 N-terminal" evidence="11">
    <location>
        <begin position="19"/>
        <end position="323"/>
    </location>
</feature>
<evidence type="ECO:0000256" key="9">
    <source>
        <dbReference type="ARBA" id="ARBA00045241"/>
    </source>
</evidence>
<dbReference type="Pfam" id="PF19675">
    <property type="entry name" value="ORC3_ins"/>
    <property type="match status" value="1"/>
</dbReference>
<feature type="domain" description="Origin recognition complex subunit 3 winged helix C-terminal" evidence="12">
    <location>
        <begin position="571"/>
        <end position="681"/>
    </location>
</feature>
<evidence type="ECO:0000313" key="14">
    <source>
        <dbReference type="EMBL" id="KAF0753886.1"/>
    </source>
</evidence>
<evidence type="ECO:0000259" key="13">
    <source>
        <dbReference type="Pfam" id="PF19675"/>
    </source>
</evidence>
<name>A0A6G0YDH8_APHCR</name>
<keyword evidence="15" id="KW-1185">Reference proteome</keyword>
<evidence type="ECO:0000259" key="12">
    <source>
        <dbReference type="Pfam" id="PF18137"/>
    </source>
</evidence>
<comment type="function">
    <text evidence="9">Component of the origin recognition complex (ORC) that binds origins of replication. DNA-binding is ATP-dependent. The specific DNA sequences that define origins of replication have not been identified yet. ORC is required to assemble the pre-replication complex necessary to initiate DNA replication. Binds histone H3 and H4 trimethylation marks H3K9me3, H3K27me3 and H4K20me3.</text>
</comment>
<protein>
    <recommendedName>
        <fullName evidence="3">Origin recognition complex subunit 3</fullName>
    </recommendedName>
</protein>
<keyword evidence="10" id="KW-0732">Signal</keyword>
<keyword evidence="7" id="KW-0539">Nucleus</keyword>
<dbReference type="OrthoDB" id="10265211at2759"/>
<proteinExistence type="inferred from homology"/>
<evidence type="ECO:0000256" key="3">
    <source>
        <dbReference type="ARBA" id="ARBA00019085"/>
    </source>
</evidence>
<dbReference type="InterPro" id="IPR045667">
    <property type="entry name" value="ORC3_N"/>
</dbReference>
<dbReference type="Proteomes" id="UP000478052">
    <property type="component" value="Unassembled WGS sequence"/>
</dbReference>
<dbReference type="Pfam" id="PF18137">
    <property type="entry name" value="WHD_ORC"/>
    <property type="match status" value="1"/>
</dbReference>
<evidence type="ECO:0000256" key="7">
    <source>
        <dbReference type="ARBA" id="ARBA00023242"/>
    </source>
</evidence>
<evidence type="ECO:0000256" key="2">
    <source>
        <dbReference type="ARBA" id="ARBA00010977"/>
    </source>
</evidence>
<feature type="chain" id="PRO_5026066510" description="Origin recognition complex subunit 3" evidence="10">
    <location>
        <begin position="21"/>
        <end position="685"/>
    </location>
</feature>
<comment type="caution">
    <text evidence="14">The sequence shown here is derived from an EMBL/GenBank/DDBJ whole genome shotgun (WGS) entry which is preliminary data.</text>
</comment>
<dbReference type="PANTHER" id="PTHR12748:SF0">
    <property type="entry name" value="ORIGIN RECOGNITION COMPLEX SUBUNIT 3"/>
    <property type="match status" value="1"/>
</dbReference>
<feature type="domain" description="Origin recognition complex subunit 3 insertion" evidence="13">
    <location>
        <begin position="358"/>
        <end position="558"/>
    </location>
</feature>
<evidence type="ECO:0000256" key="6">
    <source>
        <dbReference type="ARBA" id="ARBA00023125"/>
    </source>
</evidence>
<evidence type="ECO:0000259" key="11">
    <source>
        <dbReference type="Pfam" id="PF07034"/>
    </source>
</evidence>
<dbReference type="AlphaFoldDB" id="A0A6G0YDH8"/>
<evidence type="ECO:0000313" key="15">
    <source>
        <dbReference type="Proteomes" id="UP000478052"/>
    </source>
</evidence>
<evidence type="ECO:0000256" key="1">
    <source>
        <dbReference type="ARBA" id="ARBA00004123"/>
    </source>
</evidence>
<evidence type="ECO:0000256" key="10">
    <source>
        <dbReference type="SAM" id="SignalP"/>
    </source>
</evidence>
<dbReference type="InterPro" id="IPR045663">
    <property type="entry name" value="ORC3_ins"/>
</dbReference>
<evidence type="ECO:0000256" key="5">
    <source>
        <dbReference type="ARBA" id="ARBA00022705"/>
    </source>
</evidence>
<accession>A0A6G0YDH8</accession>
<comment type="subcellular location">
    <subcellularLocation>
        <location evidence="1">Nucleus</location>
    </subcellularLocation>
</comment>
<dbReference type="InterPro" id="IPR040855">
    <property type="entry name" value="ORC_WH_C"/>
</dbReference>
<comment type="similarity">
    <text evidence="2">Belongs to the ORC3 family.</text>
</comment>
<dbReference type="GO" id="GO:0003688">
    <property type="term" value="F:DNA replication origin binding"/>
    <property type="evidence" value="ECO:0007669"/>
    <property type="project" value="TreeGrafter"/>
</dbReference>
<organism evidence="14 15">
    <name type="scientific">Aphis craccivora</name>
    <name type="common">Cowpea aphid</name>
    <dbReference type="NCBI Taxonomy" id="307492"/>
    <lineage>
        <taxon>Eukaryota</taxon>
        <taxon>Metazoa</taxon>
        <taxon>Ecdysozoa</taxon>
        <taxon>Arthropoda</taxon>
        <taxon>Hexapoda</taxon>
        <taxon>Insecta</taxon>
        <taxon>Pterygota</taxon>
        <taxon>Neoptera</taxon>
        <taxon>Paraneoptera</taxon>
        <taxon>Hemiptera</taxon>
        <taxon>Sternorrhyncha</taxon>
        <taxon>Aphidomorpha</taxon>
        <taxon>Aphidoidea</taxon>
        <taxon>Aphididae</taxon>
        <taxon>Aphidini</taxon>
        <taxon>Aphis</taxon>
        <taxon>Aphis</taxon>
    </lineage>
</organism>
<reference evidence="14 15" key="1">
    <citation type="submission" date="2019-08" db="EMBL/GenBank/DDBJ databases">
        <title>Whole genome of Aphis craccivora.</title>
        <authorList>
            <person name="Voronova N.V."/>
            <person name="Shulinski R.S."/>
            <person name="Bandarenka Y.V."/>
            <person name="Zhorov D.G."/>
            <person name="Warner D."/>
        </authorList>
    </citation>
    <scope>NUCLEOTIDE SEQUENCE [LARGE SCALE GENOMIC DNA]</scope>
    <source>
        <strain evidence="14">180601</strain>
        <tissue evidence="14">Whole Body</tissue>
    </source>
</reference>
<dbReference type="EMBL" id="VUJU01004589">
    <property type="protein sequence ID" value="KAF0753886.1"/>
    <property type="molecule type" value="Genomic_DNA"/>
</dbReference>
<dbReference type="GO" id="GO:0006270">
    <property type="term" value="P:DNA replication initiation"/>
    <property type="evidence" value="ECO:0007669"/>
    <property type="project" value="TreeGrafter"/>
</dbReference>
<gene>
    <name evidence="14" type="ORF">FWK35_00022864</name>
</gene>
<sequence length="685" mass="79325">MIIIAKFTGLFLQCLHPLGCFVFKKPNKEKNNKRRSKKQLTTNQPETELWHTTYIDVWNNIKSKIDDLNGSIYSKFISDTVNFMTTSNITTNQSIPTACLLTGVNLPDHESLFGLLATNLEKSQPPVIVATLFSEHFSSVKNAVISMVSQLLHTNDDESDSDEEMDESLNFVVKRSECTISNLIEWYSHQPNGTRIAVLVKDYEMCQQTVLQNFILLLSCYIKEIPIVMAIGIATSISNLHNSLPHHVVTKLKVKMFVSEASVVFLNNIMDQVFLKPDCPFYLGGRILDYVTEVFLYYNFSIKQFIESLKFCLIEHFYRKPLNCICIAHESAQESLFNSLDKKTLEEITKLRSTNYKLKIDSNFKENFLRLIRELKACINDFYIGLRVLHILVSDLPHSPLGTKLREMYCTAMKKHIIDDTSYKTCLQLLKFLSKDELLAKFDKIIHVFKNVKNNQRTKDALKLVQSYVKSLKESHLNNLVIEKEKPKEKPKESLQATSRSQFKKKLMENVKNEDNQPMTEFEKARSETLDHFTEIILRQFLVPPTTMPLNELLIFDDLPSIKRKIVGEDRAAQYTAFINPQHYLCCDCCELEFTEQIFKTMPDISIVYKLHLESRFDQINIYDWLQKFISVVSPSQNDNDNDDDIDPVLQSRFVRAVNELQHLGYIRPSKYKADHVQRLTCGSY</sequence>
<evidence type="ECO:0000256" key="8">
    <source>
        <dbReference type="ARBA" id="ARBA00026084"/>
    </source>
</evidence>
<keyword evidence="4" id="KW-0597">Phosphoprotein</keyword>
<feature type="signal peptide" evidence="10">
    <location>
        <begin position="1"/>
        <end position="20"/>
    </location>
</feature>
<dbReference type="CDD" id="cd20704">
    <property type="entry name" value="Orc3"/>
    <property type="match status" value="1"/>
</dbReference>
<comment type="subunit">
    <text evidence="8">Component of ORC, a complex composed of at least 6 subunits: ORC1, ORC2, ORC3, ORC4, ORC5 and ORC6. ORC is regulated in a cell-cycle dependent manner. It is sequentially assembled at the exit from anaphase of mitosis and disassembled as cells enter S phase.</text>
</comment>
<dbReference type="GO" id="GO:0005656">
    <property type="term" value="C:nuclear pre-replicative complex"/>
    <property type="evidence" value="ECO:0007669"/>
    <property type="project" value="TreeGrafter"/>
</dbReference>
<evidence type="ECO:0000256" key="4">
    <source>
        <dbReference type="ARBA" id="ARBA00022553"/>
    </source>
</evidence>
<dbReference type="Pfam" id="PF07034">
    <property type="entry name" value="ORC3_N"/>
    <property type="match status" value="1"/>
</dbReference>
<dbReference type="PANTHER" id="PTHR12748">
    <property type="entry name" value="ORIGIN RECOGNITION COMPLEX SUBUNIT 3"/>
    <property type="match status" value="1"/>
</dbReference>